<dbReference type="SMART" id="SM00256">
    <property type="entry name" value="FBOX"/>
    <property type="match status" value="1"/>
</dbReference>
<evidence type="ECO:0000256" key="7">
    <source>
        <dbReference type="SAM" id="MobiDB-lite"/>
    </source>
</evidence>
<feature type="region of interest" description="Disordered" evidence="7">
    <location>
        <begin position="1"/>
        <end position="42"/>
    </location>
</feature>
<dbReference type="SUPFAM" id="SSF81383">
    <property type="entry name" value="F-box domain"/>
    <property type="match status" value="1"/>
</dbReference>
<evidence type="ECO:0000256" key="4">
    <source>
        <dbReference type="ARBA" id="ARBA00022941"/>
    </source>
</evidence>
<evidence type="ECO:0000256" key="6">
    <source>
        <dbReference type="ARBA" id="ARBA00069742"/>
    </source>
</evidence>
<keyword evidence="3" id="KW-0833">Ubl conjugation pathway</keyword>
<reference evidence="9" key="1">
    <citation type="journal article" date="2022" name="Front. Genet.">
        <title>Chromosome-Scale Assembly of the Dendrobium nobile Genome Provides Insights Into the Molecular Mechanism of the Biosynthesis of the Medicinal Active Ingredient of Dendrobium.</title>
        <authorList>
            <person name="Xu Q."/>
            <person name="Niu S.-C."/>
            <person name="Li K.-L."/>
            <person name="Zheng P.-J."/>
            <person name="Zhang X.-J."/>
            <person name="Jia Y."/>
            <person name="Liu Y."/>
            <person name="Niu Y.-X."/>
            <person name="Yu L.-H."/>
            <person name="Chen D.-F."/>
            <person name="Zhang G.-Q."/>
        </authorList>
    </citation>
    <scope>NUCLEOTIDE SEQUENCE</scope>
    <source>
        <tissue evidence="9">Leaf</tissue>
    </source>
</reference>
<dbReference type="Gene3D" id="1.20.1280.50">
    <property type="match status" value="1"/>
</dbReference>
<dbReference type="GO" id="GO:0009937">
    <property type="term" value="P:regulation of gibberellic acid mediated signaling pathway"/>
    <property type="evidence" value="ECO:0007669"/>
    <property type="project" value="InterPro"/>
</dbReference>
<keyword evidence="4" id="KW-0939">Gibberellin signaling pathway</keyword>
<feature type="domain" description="F-box" evidence="8">
    <location>
        <begin position="41"/>
        <end position="87"/>
    </location>
</feature>
<dbReference type="OrthoDB" id="781091at2759"/>
<dbReference type="CDD" id="cd22151">
    <property type="entry name" value="F-box_AtGID2-like"/>
    <property type="match status" value="1"/>
</dbReference>
<sequence length="197" mass="21259">MKRRPIDGSDAGDPPEIEEKRAKLDRGEQKEGEVIISPSKEDAAPELGDDLVFEILKRADARSLAASACVSRRWRSLAEDERLWEAVCTRHWASIGCGNQQLRSVVLALGGFRRHHSLYLLPLLRPTAGAGRPRPALPLPLLAASRSPSCLPARCGKDELLLSLSLLSIGYFEKMNLNYPRPRPGGGGSGDAAGSGG</sequence>
<dbReference type="GO" id="GO:0019005">
    <property type="term" value="C:SCF ubiquitin ligase complex"/>
    <property type="evidence" value="ECO:0007669"/>
    <property type="project" value="InterPro"/>
</dbReference>
<protein>
    <recommendedName>
        <fullName evidence="6">F-box protein GID2</fullName>
    </recommendedName>
</protein>
<dbReference type="AlphaFoldDB" id="A0A8T3B2N4"/>
<dbReference type="PANTHER" id="PTHR47750">
    <property type="entry name" value="F-BOX PROTEIN SNE"/>
    <property type="match status" value="1"/>
</dbReference>
<dbReference type="PANTHER" id="PTHR47750:SF7">
    <property type="entry name" value="F-BOX PROTEIN"/>
    <property type="match status" value="1"/>
</dbReference>
<evidence type="ECO:0000256" key="3">
    <source>
        <dbReference type="ARBA" id="ARBA00022786"/>
    </source>
</evidence>
<comment type="pathway">
    <text evidence="2">Protein modification; protein ubiquitination.</text>
</comment>
<evidence type="ECO:0000259" key="8">
    <source>
        <dbReference type="PROSITE" id="PS50181"/>
    </source>
</evidence>
<evidence type="ECO:0000313" key="9">
    <source>
        <dbReference type="EMBL" id="KAI0502610.1"/>
    </source>
</evidence>
<dbReference type="InterPro" id="IPR044184">
    <property type="entry name" value="SNE/GID2"/>
</dbReference>
<keyword evidence="5" id="KW-0539">Nucleus</keyword>
<evidence type="ECO:0000256" key="5">
    <source>
        <dbReference type="ARBA" id="ARBA00023242"/>
    </source>
</evidence>
<comment type="subcellular location">
    <subcellularLocation>
        <location evidence="1">Nucleus</location>
    </subcellularLocation>
</comment>
<evidence type="ECO:0000256" key="2">
    <source>
        <dbReference type="ARBA" id="ARBA00004906"/>
    </source>
</evidence>
<keyword evidence="10" id="KW-1185">Reference proteome</keyword>
<evidence type="ECO:0000313" key="10">
    <source>
        <dbReference type="Proteomes" id="UP000829196"/>
    </source>
</evidence>
<dbReference type="GO" id="GO:0009740">
    <property type="term" value="P:gibberellic acid mediated signaling pathway"/>
    <property type="evidence" value="ECO:0007669"/>
    <property type="project" value="UniProtKB-KW"/>
</dbReference>
<dbReference type="Proteomes" id="UP000829196">
    <property type="component" value="Unassembled WGS sequence"/>
</dbReference>
<accession>A0A8T3B2N4</accession>
<name>A0A8T3B2N4_DENNO</name>
<feature type="compositionally biased region" description="Basic and acidic residues" evidence="7">
    <location>
        <begin position="17"/>
        <end position="42"/>
    </location>
</feature>
<gene>
    <name evidence="9" type="ORF">KFK09_017565</name>
</gene>
<dbReference type="InterPro" id="IPR036047">
    <property type="entry name" value="F-box-like_dom_sf"/>
</dbReference>
<dbReference type="PROSITE" id="PS50181">
    <property type="entry name" value="FBOX"/>
    <property type="match status" value="1"/>
</dbReference>
<dbReference type="GO" id="GO:0005634">
    <property type="term" value="C:nucleus"/>
    <property type="evidence" value="ECO:0007669"/>
    <property type="project" value="UniProtKB-SubCell"/>
</dbReference>
<dbReference type="EMBL" id="JAGYWB010000012">
    <property type="protein sequence ID" value="KAI0502610.1"/>
    <property type="molecule type" value="Genomic_DNA"/>
</dbReference>
<dbReference type="FunFam" id="1.20.1280.50:FF:000067">
    <property type="entry name" value="F-box protein GID2"/>
    <property type="match status" value="1"/>
</dbReference>
<proteinExistence type="predicted"/>
<dbReference type="InterPro" id="IPR001810">
    <property type="entry name" value="F-box_dom"/>
</dbReference>
<dbReference type="Pfam" id="PF12937">
    <property type="entry name" value="F-box-like"/>
    <property type="match status" value="1"/>
</dbReference>
<organism evidence="9 10">
    <name type="scientific">Dendrobium nobile</name>
    <name type="common">Orchid</name>
    <dbReference type="NCBI Taxonomy" id="94219"/>
    <lineage>
        <taxon>Eukaryota</taxon>
        <taxon>Viridiplantae</taxon>
        <taxon>Streptophyta</taxon>
        <taxon>Embryophyta</taxon>
        <taxon>Tracheophyta</taxon>
        <taxon>Spermatophyta</taxon>
        <taxon>Magnoliopsida</taxon>
        <taxon>Liliopsida</taxon>
        <taxon>Asparagales</taxon>
        <taxon>Orchidaceae</taxon>
        <taxon>Epidendroideae</taxon>
        <taxon>Malaxideae</taxon>
        <taxon>Dendrobiinae</taxon>
        <taxon>Dendrobium</taxon>
    </lineage>
</organism>
<comment type="caution">
    <text evidence="9">The sequence shown here is derived from an EMBL/GenBank/DDBJ whole genome shotgun (WGS) entry which is preliminary data.</text>
</comment>
<evidence type="ECO:0000256" key="1">
    <source>
        <dbReference type="ARBA" id="ARBA00004123"/>
    </source>
</evidence>